<feature type="transmembrane region" description="Helical" evidence="1">
    <location>
        <begin position="143"/>
        <end position="176"/>
    </location>
</feature>
<dbReference type="EMBL" id="BAABDK010000031">
    <property type="protein sequence ID" value="GAA4049830.1"/>
    <property type="molecule type" value="Genomic_DNA"/>
</dbReference>
<comment type="caution">
    <text evidence="2">The sequence shown here is derived from an EMBL/GenBank/DDBJ whole genome shotgun (WGS) entry which is preliminary data.</text>
</comment>
<keyword evidence="1" id="KW-0472">Membrane</keyword>
<organism evidence="2 3">
    <name type="scientific">Hymenobacter glaciei</name>
    <dbReference type="NCBI Taxonomy" id="877209"/>
    <lineage>
        <taxon>Bacteria</taxon>
        <taxon>Pseudomonadati</taxon>
        <taxon>Bacteroidota</taxon>
        <taxon>Cytophagia</taxon>
        <taxon>Cytophagales</taxon>
        <taxon>Hymenobacteraceae</taxon>
        <taxon>Hymenobacter</taxon>
    </lineage>
</organism>
<feature type="transmembrane region" description="Helical" evidence="1">
    <location>
        <begin position="91"/>
        <end position="113"/>
    </location>
</feature>
<sequence length="317" mass="35057">MRLAFTQEADFRQRRDFGQKFSATFDFIGAHWRGLGQALLYLVLPAAILQGIVTGLVQNQILSKVVQGSGTGTNRLRQMAMVTEMYQSPFYWANIVVSGIFIMLLVLTVYAYVKCLLRPMPSSEPISVRQVWEVVKQEFIGSYLSYFGLLFLVGIGFVFLAIPGFYLSVAFSLFYITKVVEGTGFGETCSRCLRLVRGKWWSTFGLMFLMTMMLGIALGVFGGVLSSIVYFLAGSFGLVHTSEAGSSTGLFTVIISALTGLLNMFIYPPLLLALAFQYFNLVERRDGTGLHQLVGQIGQAPAPVQNAALRPDEEGEY</sequence>
<dbReference type="RefSeq" id="WP_345058304.1">
    <property type="nucleotide sequence ID" value="NZ_BAABDK010000031.1"/>
</dbReference>
<reference evidence="3" key="1">
    <citation type="journal article" date="2019" name="Int. J. Syst. Evol. Microbiol.">
        <title>The Global Catalogue of Microorganisms (GCM) 10K type strain sequencing project: providing services to taxonomists for standard genome sequencing and annotation.</title>
        <authorList>
            <consortium name="The Broad Institute Genomics Platform"/>
            <consortium name="The Broad Institute Genome Sequencing Center for Infectious Disease"/>
            <person name="Wu L."/>
            <person name="Ma J."/>
        </authorList>
    </citation>
    <scope>NUCLEOTIDE SEQUENCE [LARGE SCALE GENOMIC DNA]</scope>
    <source>
        <strain evidence="3">JCM 17225</strain>
    </source>
</reference>
<proteinExistence type="predicted"/>
<accession>A0ABP7UQB0</accession>
<keyword evidence="3" id="KW-1185">Reference proteome</keyword>
<gene>
    <name evidence="2" type="ORF">GCM10022409_40680</name>
</gene>
<evidence type="ECO:0000256" key="1">
    <source>
        <dbReference type="SAM" id="Phobius"/>
    </source>
</evidence>
<evidence type="ECO:0008006" key="4">
    <source>
        <dbReference type="Google" id="ProtNLM"/>
    </source>
</evidence>
<feature type="transmembrane region" description="Helical" evidence="1">
    <location>
        <begin position="204"/>
        <end position="233"/>
    </location>
</feature>
<evidence type="ECO:0000313" key="2">
    <source>
        <dbReference type="EMBL" id="GAA4049830.1"/>
    </source>
</evidence>
<keyword evidence="1" id="KW-0812">Transmembrane</keyword>
<protein>
    <recommendedName>
        <fullName evidence="4">Glycerophosphoryl diester phosphodiesterase membrane domain-containing protein</fullName>
    </recommendedName>
</protein>
<feature type="transmembrane region" description="Helical" evidence="1">
    <location>
        <begin position="253"/>
        <end position="276"/>
    </location>
</feature>
<keyword evidence="1" id="KW-1133">Transmembrane helix</keyword>
<name>A0ABP7UQB0_9BACT</name>
<feature type="transmembrane region" description="Helical" evidence="1">
    <location>
        <begin position="38"/>
        <end position="57"/>
    </location>
</feature>
<dbReference type="Proteomes" id="UP001501469">
    <property type="component" value="Unassembled WGS sequence"/>
</dbReference>
<evidence type="ECO:0000313" key="3">
    <source>
        <dbReference type="Proteomes" id="UP001501469"/>
    </source>
</evidence>